<dbReference type="HAMAP" id="MF_01972">
    <property type="entry name" value="T23O"/>
    <property type="match status" value="1"/>
</dbReference>
<dbReference type="GO" id="GO:0019442">
    <property type="term" value="P:L-tryptophan catabolic process to acetyl-CoA"/>
    <property type="evidence" value="ECO:0007669"/>
    <property type="project" value="TreeGrafter"/>
</dbReference>
<dbReference type="EMBL" id="UINC01004735">
    <property type="protein sequence ID" value="SVA16490.1"/>
    <property type="molecule type" value="Genomic_DNA"/>
</dbReference>
<dbReference type="Pfam" id="PF03301">
    <property type="entry name" value="Trp_dioxygenase"/>
    <property type="match status" value="1"/>
</dbReference>
<dbReference type="InterPro" id="IPR004981">
    <property type="entry name" value="Trp_2_3_dOase"/>
</dbReference>
<sequence length="363" mass="42783">MTSKKLSYSDYLQLSKILDSQSLQSEKKGNLVHDEMLFIIIHQAYELWFKQILHELDSIIDMFKGDYAQEENTGTVVARLGRIIEIQKLLIDQVGILETMTPMDFLEFRDLLTPASGFQSVQFRQIENKLGMDADDRVRFGKQRYDEYLESNDRRRALESEKDPSLFILLENWLERTPFLQFEEFNFWESYQESVEKMINDDIERINENNTLDESAHESSLKNYDSIKKTYEALFDEKKYQQLLNDGHRRISQKATLGALFIKLYRDEPVLQMPHRLLTQLVDIDQLLTSWRYRHSLLVFRMIGVKIGTGGSAGHGYLKKTAEKHSIFRDISNLSTYIIPRSTLPELPKKLKKELGFYYNYDR</sequence>
<proteinExistence type="inferred from homology"/>
<dbReference type="InterPro" id="IPR037217">
    <property type="entry name" value="Trp/Indoleamine_2_3_dOase-like"/>
</dbReference>
<dbReference type="GO" id="GO:0046872">
    <property type="term" value="F:metal ion binding"/>
    <property type="evidence" value="ECO:0007669"/>
    <property type="project" value="InterPro"/>
</dbReference>
<dbReference type="Gene3D" id="1.20.58.480">
    <property type="match status" value="1"/>
</dbReference>
<dbReference type="GO" id="GO:0019441">
    <property type="term" value="P:L-tryptophan catabolic process to kynurenine"/>
    <property type="evidence" value="ECO:0007669"/>
    <property type="project" value="InterPro"/>
</dbReference>
<protein>
    <recommendedName>
        <fullName evidence="2">Tryptophan 2,3-dioxygenase</fullName>
    </recommendedName>
</protein>
<dbReference type="GO" id="GO:0004833">
    <property type="term" value="F:L-tryptophan 2,3-dioxygenase activity"/>
    <property type="evidence" value="ECO:0007669"/>
    <property type="project" value="InterPro"/>
</dbReference>
<gene>
    <name evidence="1" type="ORF">METZ01_LOCUS69344</name>
</gene>
<reference evidence="1" key="1">
    <citation type="submission" date="2018-05" db="EMBL/GenBank/DDBJ databases">
        <authorList>
            <person name="Lanie J.A."/>
            <person name="Ng W.-L."/>
            <person name="Kazmierczak K.M."/>
            <person name="Andrzejewski T.M."/>
            <person name="Davidsen T.M."/>
            <person name="Wayne K.J."/>
            <person name="Tettelin H."/>
            <person name="Glass J.I."/>
            <person name="Rusch D."/>
            <person name="Podicherti R."/>
            <person name="Tsui H.-C.T."/>
            <person name="Winkler M.E."/>
        </authorList>
    </citation>
    <scope>NUCLEOTIDE SEQUENCE</scope>
</reference>
<evidence type="ECO:0000313" key="1">
    <source>
        <dbReference type="EMBL" id="SVA16490.1"/>
    </source>
</evidence>
<dbReference type="GO" id="GO:0020037">
    <property type="term" value="F:heme binding"/>
    <property type="evidence" value="ECO:0007669"/>
    <property type="project" value="InterPro"/>
</dbReference>
<dbReference type="AlphaFoldDB" id="A0A381TKC4"/>
<dbReference type="PANTHER" id="PTHR10138">
    <property type="entry name" value="TRYPTOPHAN 2,3-DIOXYGENASE"/>
    <property type="match status" value="1"/>
</dbReference>
<dbReference type="Gene3D" id="1.10.287.3810">
    <property type="match status" value="1"/>
</dbReference>
<dbReference type="SUPFAM" id="SSF140959">
    <property type="entry name" value="Indolic compounds 2,3-dioxygenase-like"/>
    <property type="match status" value="1"/>
</dbReference>
<name>A0A381TKC4_9ZZZZ</name>
<accession>A0A381TKC4</accession>
<organism evidence="1">
    <name type="scientific">marine metagenome</name>
    <dbReference type="NCBI Taxonomy" id="408172"/>
    <lineage>
        <taxon>unclassified sequences</taxon>
        <taxon>metagenomes</taxon>
        <taxon>ecological metagenomes</taxon>
    </lineage>
</organism>
<dbReference type="PANTHER" id="PTHR10138:SF0">
    <property type="entry name" value="TRYPTOPHAN 2,3-DIOXYGENASE"/>
    <property type="match status" value="1"/>
</dbReference>
<evidence type="ECO:0008006" key="2">
    <source>
        <dbReference type="Google" id="ProtNLM"/>
    </source>
</evidence>